<dbReference type="GO" id="GO:0005524">
    <property type="term" value="F:ATP binding"/>
    <property type="evidence" value="ECO:0007669"/>
    <property type="project" value="UniProtKB-KW"/>
</dbReference>
<evidence type="ECO:0000259" key="6">
    <source>
        <dbReference type="SMART" id="SM00382"/>
    </source>
</evidence>
<feature type="domain" description="AAA+ ATPase" evidence="6">
    <location>
        <begin position="75"/>
        <end position="182"/>
    </location>
</feature>
<dbReference type="EMBL" id="LWDP01000068">
    <property type="protein sequence ID" value="ORD93558.1"/>
    <property type="molecule type" value="Genomic_DNA"/>
</dbReference>
<evidence type="ECO:0000256" key="5">
    <source>
        <dbReference type="ARBA" id="ARBA00022840"/>
    </source>
</evidence>
<evidence type="ECO:0000313" key="7">
    <source>
        <dbReference type="EMBL" id="ORD93558.1"/>
    </source>
</evidence>
<sequence>MQKKEIQKQNHMKQSGADILRNRLLQTATNREISEDTGSKLSDLRGVEYLMGDIKSKMFNILFKADKFKEMNASRPNITLIYGISGVGKKYIVHCFAREYKVKVFNKYFETAQDVKDLFRRAEALENAIVLIDKLDDYEEEKGIIHQINVSATKTTALVIITHKDKNIKMHFDNDIFVKIPRIHDRKAILDGMIEKMQTESIDTNGLAYYTPGFVPRDLNKLVKIASTHAVENGLNFVKMEHFEQALHKWKNIDHYVTFEEIGAMEEVKEELKLSILLPSQFPEKFQKLGIHKPSGILLHGPPGCGKTLIAKAVSNMSHCNFLSIKGPELITKYVGDSEKHLRDLFEKAKNLSPCVLFFDEIDSLCSKRGTNEFGNRIVNQILTLLDGMEDRGEVYLIGATNRIDQIDDAMLRTGRFDKVVEVKLPTKEGAVEIFKKCTKNILIEQFDVTELDLERMSGADIAGVAKEAALLCIKDNFDKDQPIILRKYFDEAIHKIKMMKK</sequence>
<evidence type="ECO:0000256" key="4">
    <source>
        <dbReference type="ARBA" id="ARBA00022741"/>
    </source>
</evidence>
<gene>
    <name evidence="7" type="ORF">ECANGB1_2005</name>
</gene>
<evidence type="ECO:0000256" key="2">
    <source>
        <dbReference type="ARBA" id="ARBA00006914"/>
    </source>
</evidence>
<dbReference type="InterPro" id="IPR003593">
    <property type="entry name" value="AAA+_ATPase"/>
</dbReference>
<dbReference type="InterPro" id="IPR003959">
    <property type="entry name" value="ATPase_AAA_core"/>
</dbReference>
<name>A0A1Y1S5V8_9MICR</name>
<keyword evidence="3" id="KW-0963">Cytoplasm</keyword>
<dbReference type="PANTHER" id="PTHR23077:SF171">
    <property type="entry name" value="NUCLEAR VALOSIN-CONTAINING PROTEIN-LIKE"/>
    <property type="match status" value="1"/>
</dbReference>
<dbReference type="SUPFAM" id="SSF52540">
    <property type="entry name" value="P-loop containing nucleoside triphosphate hydrolases"/>
    <property type="match status" value="2"/>
</dbReference>
<dbReference type="GO" id="GO:0003723">
    <property type="term" value="F:RNA binding"/>
    <property type="evidence" value="ECO:0007669"/>
    <property type="project" value="TreeGrafter"/>
</dbReference>
<comment type="similarity">
    <text evidence="2">Belongs to the AAA ATPase family.</text>
</comment>
<dbReference type="Gene3D" id="1.10.8.60">
    <property type="match status" value="2"/>
</dbReference>
<dbReference type="GO" id="GO:1990275">
    <property type="term" value="F:preribosome binding"/>
    <property type="evidence" value="ECO:0007669"/>
    <property type="project" value="TreeGrafter"/>
</dbReference>
<comment type="caution">
    <text evidence="7">The sequence shown here is derived from an EMBL/GenBank/DDBJ whole genome shotgun (WGS) entry which is preliminary data.</text>
</comment>
<keyword evidence="8" id="KW-1185">Reference proteome</keyword>
<evidence type="ECO:0000256" key="3">
    <source>
        <dbReference type="ARBA" id="ARBA00022490"/>
    </source>
</evidence>
<dbReference type="Pfam" id="PF00004">
    <property type="entry name" value="AAA"/>
    <property type="match status" value="1"/>
</dbReference>
<keyword evidence="5" id="KW-0067">ATP-binding</keyword>
<dbReference type="InterPro" id="IPR050168">
    <property type="entry name" value="AAA_ATPase_domain"/>
</dbReference>
<accession>A0A1Y1S5V8</accession>
<dbReference type="PANTHER" id="PTHR23077">
    <property type="entry name" value="AAA-FAMILY ATPASE"/>
    <property type="match status" value="1"/>
</dbReference>
<dbReference type="Gene3D" id="3.40.50.300">
    <property type="entry name" value="P-loop containing nucleotide triphosphate hydrolases"/>
    <property type="match status" value="2"/>
</dbReference>
<dbReference type="SMART" id="SM00382">
    <property type="entry name" value="AAA"/>
    <property type="match status" value="2"/>
</dbReference>
<dbReference type="GO" id="GO:0016887">
    <property type="term" value="F:ATP hydrolysis activity"/>
    <property type="evidence" value="ECO:0007669"/>
    <property type="project" value="InterPro"/>
</dbReference>
<dbReference type="OrthoDB" id="27435at2759"/>
<dbReference type="AlphaFoldDB" id="A0A1Y1S5V8"/>
<organism evidence="7 8">
    <name type="scientific">Enterospora canceri</name>
    <dbReference type="NCBI Taxonomy" id="1081671"/>
    <lineage>
        <taxon>Eukaryota</taxon>
        <taxon>Fungi</taxon>
        <taxon>Fungi incertae sedis</taxon>
        <taxon>Microsporidia</taxon>
        <taxon>Enterocytozoonidae</taxon>
        <taxon>Enterospora</taxon>
    </lineage>
</organism>
<dbReference type="FunFam" id="3.40.50.300:FF:000567">
    <property type="entry name" value="ATPase, AAA family protein"/>
    <property type="match status" value="1"/>
</dbReference>
<comment type="subcellular location">
    <subcellularLocation>
        <location evidence="1">Cytoplasm</location>
    </subcellularLocation>
</comment>
<evidence type="ECO:0000313" key="8">
    <source>
        <dbReference type="Proteomes" id="UP000192639"/>
    </source>
</evidence>
<dbReference type="InterPro" id="IPR027417">
    <property type="entry name" value="P-loop_NTPase"/>
</dbReference>
<keyword evidence="4" id="KW-0547">Nucleotide-binding</keyword>
<dbReference type="GO" id="GO:0042254">
    <property type="term" value="P:ribosome biogenesis"/>
    <property type="evidence" value="ECO:0007669"/>
    <property type="project" value="TreeGrafter"/>
</dbReference>
<dbReference type="Proteomes" id="UP000192639">
    <property type="component" value="Unassembled WGS sequence"/>
</dbReference>
<protein>
    <submittedName>
        <fullName evidence="7">Y1297</fullName>
    </submittedName>
</protein>
<proteinExistence type="inferred from homology"/>
<reference evidence="7 8" key="1">
    <citation type="journal article" date="2017" name="Environ. Microbiol.">
        <title>Decay of the glycolytic pathway and adaptation to intranuclear parasitism within Enterocytozoonidae microsporidia.</title>
        <authorList>
            <person name="Wiredu Boakye D."/>
            <person name="Jaroenlak P."/>
            <person name="Prachumwat A."/>
            <person name="Williams T.A."/>
            <person name="Bateman K.S."/>
            <person name="Itsathitphaisarn O."/>
            <person name="Sritunyalucksana K."/>
            <person name="Paszkiewicz K.H."/>
            <person name="Moore K.A."/>
            <person name="Stentiford G.D."/>
            <person name="Williams B.A."/>
        </authorList>
    </citation>
    <scope>NUCLEOTIDE SEQUENCE [LARGE SCALE GENOMIC DNA]</scope>
    <source>
        <strain evidence="7 8">GB1</strain>
    </source>
</reference>
<dbReference type="GO" id="GO:0005737">
    <property type="term" value="C:cytoplasm"/>
    <property type="evidence" value="ECO:0007669"/>
    <property type="project" value="UniProtKB-SubCell"/>
</dbReference>
<feature type="domain" description="AAA+ ATPase" evidence="6">
    <location>
        <begin position="293"/>
        <end position="427"/>
    </location>
</feature>
<evidence type="ECO:0000256" key="1">
    <source>
        <dbReference type="ARBA" id="ARBA00004496"/>
    </source>
</evidence>
<dbReference type="GO" id="GO:0005634">
    <property type="term" value="C:nucleus"/>
    <property type="evidence" value="ECO:0007669"/>
    <property type="project" value="TreeGrafter"/>
</dbReference>
<dbReference type="VEuPathDB" id="MicrosporidiaDB:ECANGB1_2005"/>